<protein>
    <submittedName>
        <fullName evidence="3">LysM peptidoglycan-binding domain-containing protein</fullName>
    </submittedName>
</protein>
<feature type="transmembrane region" description="Helical" evidence="1">
    <location>
        <begin position="12"/>
        <end position="32"/>
    </location>
</feature>
<name>A0ABT1SUV4_9FIRM</name>
<reference evidence="3 4" key="1">
    <citation type="submission" date="2022-06" db="EMBL/GenBank/DDBJ databases">
        <title>Isolation of gut microbiota from human fecal samples.</title>
        <authorList>
            <person name="Pamer E.G."/>
            <person name="Barat B."/>
            <person name="Waligurski E."/>
            <person name="Medina S."/>
            <person name="Paddock L."/>
            <person name="Mostad J."/>
        </authorList>
    </citation>
    <scope>NUCLEOTIDE SEQUENCE [LARGE SCALE GENOMIC DNA]</scope>
    <source>
        <strain evidence="3 4">DFI.1.1</strain>
    </source>
</reference>
<feature type="domain" description="LysM" evidence="2">
    <location>
        <begin position="42"/>
        <end position="91"/>
    </location>
</feature>
<dbReference type="Gene3D" id="3.10.350.10">
    <property type="entry name" value="LysM domain"/>
    <property type="match status" value="1"/>
</dbReference>
<evidence type="ECO:0000313" key="3">
    <source>
        <dbReference type="EMBL" id="MCQ5343510.1"/>
    </source>
</evidence>
<sequence>MRRRRKGRGPLLKYVALIGLAIFMCTQIGWSYQPSQEYVSVRVEPGQTVWQLASVVVDEDTDVRQVIQSILDENNLTGDRAIQPGQVLRLPVAASKAGHVRQVLAAQLVP</sequence>
<dbReference type="InterPro" id="IPR018392">
    <property type="entry name" value="LysM"/>
</dbReference>
<evidence type="ECO:0000256" key="1">
    <source>
        <dbReference type="SAM" id="Phobius"/>
    </source>
</evidence>
<keyword evidence="1" id="KW-1133">Transmembrane helix</keyword>
<keyword evidence="1" id="KW-0472">Membrane</keyword>
<proteinExistence type="predicted"/>
<comment type="caution">
    <text evidence="3">The sequence shown here is derived from an EMBL/GenBank/DDBJ whole genome shotgun (WGS) entry which is preliminary data.</text>
</comment>
<keyword evidence="1" id="KW-0812">Transmembrane</keyword>
<dbReference type="Proteomes" id="UP001206692">
    <property type="component" value="Unassembled WGS sequence"/>
</dbReference>
<keyword evidence="4" id="KW-1185">Reference proteome</keyword>
<gene>
    <name evidence="3" type="ORF">NE675_10825</name>
</gene>
<dbReference type="EMBL" id="JANGEW010000026">
    <property type="protein sequence ID" value="MCQ5343510.1"/>
    <property type="molecule type" value="Genomic_DNA"/>
</dbReference>
<evidence type="ECO:0000259" key="2">
    <source>
        <dbReference type="Pfam" id="PF01476"/>
    </source>
</evidence>
<dbReference type="InterPro" id="IPR036779">
    <property type="entry name" value="LysM_dom_sf"/>
</dbReference>
<dbReference type="CDD" id="cd00118">
    <property type="entry name" value="LysM"/>
    <property type="match status" value="1"/>
</dbReference>
<dbReference type="Pfam" id="PF01476">
    <property type="entry name" value="LysM"/>
    <property type="match status" value="1"/>
</dbReference>
<accession>A0ABT1SUV4</accession>
<dbReference type="RefSeq" id="WP_062412003.1">
    <property type="nucleotide sequence ID" value="NZ_JAJCIO010000006.1"/>
</dbReference>
<evidence type="ECO:0000313" key="4">
    <source>
        <dbReference type="Proteomes" id="UP001206692"/>
    </source>
</evidence>
<organism evidence="3 4">
    <name type="scientific">Megasphaera massiliensis</name>
    <dbReference type="NCBI Taxonomy" id="1232428"/>
    <lineage>
        <taxon>Bacteria</taxon>
        <taxon>Bacillati</taxon>
        <taxon>Bacillota</taxon>
        <taxon>Negativicutes</taxon>
        <taxon>Veillonellales</taxon>
        <taxon>Veillonellaceae</taxon>
        <taxon>Megasphaera</taxon>
    </lineage>
</organism>